<reference evidence="1" key="1">
    <citation type="submission" date="2019-08" db="EMBL/GenBank/DDBJ databases">
        <authorList>
            <person name="Kucharzyk K."/>
            <person name="Murdoch R.W."/>
            <person name="Higgins S."/>
            <person name="Loffler F."/>
        </authorList>
    </citation>
    <scope>NUCLEOTIDE SEQUENCE</scope>
</reference>
<protein>
    <submittedName>
        <fullName evidence="1">Uncharacterized protein</fullName>
    </submittedName>
</protein>
<name>A0A644TGR2_9ZZZZ</name>
<comment type="caution">
    <text evidence="1">The sequence shown here is derived from an EMBL/GenBank/DDBJ whole genome shotgun (WGS) entry which is preliminary data.</text>
</comment>
<proteinExistence type="predicted"/>
<dbReference type="Gene3D" id="2.120.10.10">
    <property type="match status" value="2"/>
</dbReference>
<dbReference type="AlphaFoldDB" id="A0A644TGR2"/>
<gene>
    <name evidence="1" type="ORF">SDC9_11712</name>
</gene>
<sequence length="687" mass="73487">MGVVGTGQITLYDQNDSPVASLSLDRCGLPADASGVVTDFSAAVTTLAINRGGIDESNLWTVTVIKSAGLTGTLSEKTFTVSGLTTDAGYVDFTATRPGFANLTKRFDVGKIKQGIQGSQGVDAPKCLGLYDYASRASITGMVEGSLAVLYSLVEGERGIYAYVSSAWTRQASPTPDQISRCFLYVIDAVRQGYGVSSDYIGESSVSFEILLAKFIYALRIRLGDTGAIFSGGYDENGNISHDGDGNDLPGAFISGTGAFAGVGAVFKSLTANLLKTLVEYSGSWVMGSWGSYSVVESVAVWNLSATLLPDGKVVCVYRDEATNRLRQKIRNANGTWGVYSEITDYNARDISLATLPDGRVLCVHGVSFDNFLRQKVRDVTGVWGQTTVIDSLSGSYPSVAVLPDGKVLCVSIGPSGYLYQRIREIDGIWGSASAIESATCDYPSVAVLSDGSVLCIYRDYSTGYLRQKIRDTNGTWGSYSVIENANSSTSSLAVLPDGSVLCIYRDYSTGYLRQKIRDTNGTWGSYFVIESVNSGFPSSVVLLDGKILCLYRDFSGTAYLRQKIDSSAYSSIPVGTFETRVGAGIINVGQNSNGTYIKLSDGTMICYGIKSIISQEWSANSTINLPTPFVNTDYVALITLAAGTAAHAVTYNNSGYKSVSAFTCYTPYSPAGTYLSTSWMAIGRWK</sequence>
<dbReference type="CDD" id="cd15482">
    <property type="entry name" value="Sialidase_non-viral"/>
    <property type="match status" value="1"/>
</dbReference>
<organism evidence="1">
    <name type="scientific">bioreactor metagenome</name>
    <dbReference type="NCBI Taxonomy" id="1076179"/>
    <lineage>
        <taxon>unclassified sequences</taxon>
        <taxon>metagenomes</taxon>
        <taxon>ecological metagenomes</taxon>
    </lineage>
</organism>
<dbReference type="SUPFAM" id="SSF89372">
    <property type="entry name" value="Fucose-specific lectin"/>
    <property type="match status" value="1"/>
</dbReference>
<accession>A0A644TGR2</accession>
<dbReference type="EMBL" id="VSSQ01000030">
    <property type="protein sequence ID" value="MPL66044.1"/>
    <property type="molecule type" value="Genomic_DNA"/>
</dbReference>
<evidence type="ECO:0000313" key="1">
    <source>
        <dbReference type="EMBL" id="MPL66044.1"/>
    </source>
</evidence>